<organism evidence="10 11">
    <name type="scientific">Halocaridina rubra</name>
    <name type="common">Hawaiian red shrimp</name>
    <dbReference type="NCBI Taxonomy" id="373956"/>
    <lineage>
        <taxon>Eukaryota</taxon>
        <taxon>Metazoa</taxon>
        <taxon>Ecdysozoa</taxon>
        <taxon>Arthropoda</taxon>
        <taxon>Crustacea</taxon>
        <taxon>Multicrustacea</taxon>
        <taxon>Malacostraca</taxon>
        <taxon>Eumalacostraca</taxon>
        <taxon>Eucarida</taxon>
        <taxon>Decapoda</taxon>
        <taxon>Pleocyemata</taxon>
        <taxon>Caridea</taxon>
        <taxon>Atyoidea</taxon>
        <taxon>Atyidae</taxon>
        <taxon>Halocaridina</taxon>
    </lineage>
</organism>
<feature type="region of interest" description="Disordered" evidence="6">
    <location>
        <begin position="38"/>
        <end position="59"/>
    </location>
</feature>
<dbReference type="GO" id="GO:0005886">
    <property type="term" value="C:plasma membrane"/>
    <property type="evidence" value="ECO:0007669"/>
    <property type="project" value="UniProtKB-SubCell"/>
</dbReference>
<keyword evidence="3 7" id="KW-1133">Transmembrane helix</keyword>
<evidence type="ECO:0000256" key="5">
    <source>
        <dbReference type="ARBA" id="ARBA00023157"/>
    </source>
</evidence>
<proteinExistence type="predicted"/>
<feature type="transmembrane region" description="Helical" evidence="7">
    <location>
        <begin position="296"/>
        <end position="314"/>
    </location>
</feature>
<feature type="domain" description="G-protein coupled receptors family 2 profile 2" evidence="9">
    <location>
        <begin position="231"/>
        <end position="318"/>
    </location>
</feature>
<evidence type="ECO:0000313" key="11">
    <source>
        <dbReference type="Proteomes" id="UP001381693"/>
    </source>
</evidence>
<reference evidence="10 11" key="1">
    <citation type="submission" date="2023-11" db="EMBL/GenBank/DDBJ databases">
        <title>Halocaridina rubra genome assembly.</title>
        <authorList>
            <person name="Smith C."/>
        </authorList>
    </citation>
    <scope>NUCLEOTIDE SEQUENCE [LARGE SCALE GENOMIC DNA]</scope>
    <source>
        <strain evidence="10">EP-1</strain>
        <tissue evidence="10">Whole</tissue>
    </source>
</reference>
<feature type="domain" description="GAIN-B" evidence="8">
    <location>
        <begin position="55"/>
        <end position="222"/>
    </location>
</feature>
<dbReference type="Pfam" id="PF00002">
    <property type="entry name" value="7tm_2"/>
    <property type="match status" value="1"/>
</dbReference>
<accession>A0AAN8ZTL1</accession>
<evidence type="ECO:0000256" key="1">
    <source>
        <dbReference type="ARBA" id="ARBA00004141"/>
    </source>
</evidence>
<dbReference type="PANTHER" id="PTHR12011">
    <property type="entry name" value="ADHESION G-PROTEIN COUPLED RECEPTOR"/>
    <property type="match status" value="1"/>
</dbReference>
<comment type="caution">
    <text evidence="10">The sequence shown here is derived from an EMBL/GenBank/DDBJ whole genome shotgun (WGS) entry which is preliminary data.</text>
</comment>
<name>A0AAN8ZTL1_HALRR</name>
<keyword evidence="11" id="KW-1185">Reference proteome</keyword>
<evidence type="ECO:0000256" key="7">
    <source>
        <dbReference type="SAM" id="Phobius"/>
    </source>
</evidence>
<comment type="subcellular location">
    <subcellularLocation>
        <location evidence="1">Membrane</location>
        <topology evidence="1">Multi-pass membrane protein</topology>
    </subcellularLocation>
</comment>
<dbReference type="PROSITE" id="PS50221">
    <property type="entry name" value="GAIN_B"/>
    <property type="match status" value="1"/>
</dbReference>
<dbReference type="GO" id="GO:0004930">
    <property type="term" value="F:G protein-coupled receptor activity"/>
    <property type="evidence" value="ECO:0007669"/>
    <property type="project" value="InterPro"/>
</dbReference>
<dbReference type="InterPro" id="IPR017981">
    <property type="entry name" value="GPCR_2-like_7TM"/>
</dbReference>
<evidence type="ECO:0000256" key="3">
    <source>
        <dbReference type="ARBA" id="ARBA00022989"/>
    </source>
</evidence>
<dbReference type="PROSITE" id="PS50261">
    <property type="entry name" value="G_PROTEIN_RECEP_F2_4"/>
    <property type="match status" value="1"/>
</dbReference>
<dbReference type="SMART" id="SM00303">
    <property type="entry name" value="GPS"/>
    <property type="match status" value="1"/>
</dbReference>
<evidence type="ECO:0000313" key="10">
    <source>
        <dbReference type="EMBL" id="KAK7023661.1"/>
    </source>
</evidence>
<keyword evidence="2 7" id="KW-0812">Transmembrane</keyword>
<dbReference type="Proteomes" id="UP001381693">
    <property type="component" value="Unassembled WGS sequence"/>
</dbReference>
<evidence type="ECO:0000256" key="4">
    <source>
        <dbReference type="ARBA" id="ARBA00023136"/>
    </source>
</evidence>
<keyword evidence="4 7" id="KW-0472">Membrane</keyword>
<dbReference type="InterPro" id="IPR000203">
    <property type="entry name" value="GPS"/>
</dbReference>
<dbReference type="InterPro" id="IPR000832">
    <property type="entry name" value="GPCR_2_secretin-like"/>
</dbReference>
<dbReference type="EMBL" id="JAXCGZ010022799">
    <property type="protein sequence ID" value="KAK7023661.1"/>
    <property type="molecule type" value="Genomic_DNA"/>
</dbReference>
<dbReference type="Gene3D" id="2.60.220.50">
    <property type="match status" value="1"/>
</dbReference>
<keyword evidence="5" id="KW-1015">Disulfide bond</keyword>
<dbReference type="PANTHER" id="PTHR12011:SF347">
    <property type="entry name" value="FI21270P1-RELATED"/>
    <property type="match status" value="1"/>
</dbReference>
<gene>
    <name evidence="10" type="ORF">SK128_023384</name>
</gene>
<evidence type="ECO:0000256" key="2">
    <source>
        <dbReference type="ARBA" id="ARBA00022692"/>
    </source>
</evidence>
<sequence>MLPYSYVELASWLILRLQVLETRNVAAVSFPSPGETWLVSTPSSPSDPSSAPTSPLATTSSYLDTVPSAPISDFPHDITAYSKAPLDTITLPPEALLENSENGLVKIVFFSYDGLHHLLQPDGRNYLMNFEGVNKTRILNSRVLSASLGAGRHIELSEPVVLTFAMIRTVNVTNPGCVFWDYTTSSWSEEGCRVLRYNTSHTVCECDHLTNFAVLMDVHATPLSYPHQLALSIITYVGCIISIICLLLATIVFHAFRGLKSDRNTIHKNLCVCLLVAEIVFLAGVNHTDKPEVCGVVAGLLHYFFLAAFCWMFMEGSV</sequence>
<evidence type="ECO:0000259" key="9">
    <source>
        <dbReference type="PROSITE" id="PS50261"/>
    </source>
</evidence>
<evidence type="ECO:0000259" key="8">
    <source>
        <dbReference type="PROSITE" id="PS50221"/>
    </source>
</evidence>
<evidence type="ECO:0000256" key="6">
    <source>
        <dbReference type="SAM" id="MobiDB-lite"/>
    </source>
</evidence>
<feature type="transmembrane region" description="Helical" evidence="7">
    <location>
        <begin position="229"/>
        <end position="253"/>
    </location>
</feature>
<dbReference type="Gene3D" id="1.20.1070.10">
    <property type="entry name" value="Rhodopsin 7-helix transmembrane proteins"/>
    <property type="match status" value="1"/>
</dbReference>
<dbReference type="InterPro" id="IPR046338">
    <property type="entry name" value="GAIN_dom_sf"/>
</dbReference>
<protein>
    <submittedName>
        <fullName evidence="10">Uncharacterized protein</fullName>
    </submittedName>
</protein>
<feature type="transmembrane region" description="Helical" evidence="7">
    <location>
        <begin position="265"/>
        <end position="284"/>
    </location>
</feature>
<feature type="compositionally biased region" description="Low complexity" evidence="6">
    <location>
        <begin position="40"/>
        <end position="59"/>
    </location>
</feature>
<dbReference type="InterPro" id="IPR057244">
    <property type="entry name" value="GAIN_B"/>
</dbReference>
<dbReference type="AlphaFoldDB" id="A0AAN8ZTL1"/>
<dbReference type="GO" id="GO:0007166">
    <property type="term" value="P:cell surface receptor signaling pathway"/>
    <property type="evidence" value="ECO:0007669"/>
    <property type="project" value="InterPro"/>
</dbReference>
<dbReference type="PRINTS" id="PR00249">
    <property type="entry name" value="GPCRSECRETIN"/>
</dbReference>
<dbReference type="Pfam" id="PF01825">
    <property type="entry name" value="GPS"/>
    <property type="match status" value="1"/>
</dbReference>